<evidence type="ECO:0000313" key="3">
    <source>
        <dbReference type="Proteomes" id="UP000020218"/>
    </source>
</evidence>
<dbReference type="SMART" id="SM00331">
    <property type="entry name" value="PP2C_SIG"/>
    <property type="match status" value="1"/>
</dbReference>
<sequence>MGISVDACVAQHQGDRREQQDRAAIVPHPRGGGVVLAVVADGMGGHTGGVIAAKQVVHTARNNLEGFSARNDSARTLLESSLNEAHMLIKASRFINEKDPHSTAVMLLLQPGKVSWAHCGDSRLYHFRGDSLVFRSTDHSYVEQLVVQGRLTAEQALVHPNRNILLTSLGGIELPKIAFGESASLQPGDTFLLCSDGLWAYFTDQELAWVINGCSSAREASELLIGRARALGNGDGDNISLAILKVVDAATAEQVARPAAETASLASQSAQ</sequence>
<dbReference type="STRING" id="1454001.AW08_00632"/>
<dbReference type="Proteomes" id="UP000020218">
    <property type="component" value="Unassembled WGS sequence"/>
</dbReference>
<proteinExistence type="predicted"/>
<accession>A0A011NXR6</accession>
<dbReference type="GO" id="GO:0004722">
    <property type="term" value="F:protein serine/threonine phosphatase activity"/>
    <property type="evidence" value="ECO:0007669"/>
    <property type="project" value="UniProtKB-EC"/>
</dbReference>
<dbReference type="InterPro" id="IPR036457">
    <property type="entry name" value="PPM-type-like_dom_sf"/>
</dbReference>
<dbReference type="PROSITE" id="PS51746">
    <property type="entry name" value="PPM_2"/>
    <property type="match status" value="1"/>
</dbReference>
<dbReference type="EMBL" id="JFAX01000002">
    <property type="protein sequence ID" value="EXI69420.1"/>
    <property type="molecule type" value="Genomic_DNA"/>
</dbReference>
<dbReference type="InterPro" id="IPR015655">
    <property type="entry name" value="PP2C"/>
</dbReference>
<dbReference type="InterPro" id="IPR001932">
    <property type="entry name" value="PPM-type_phosphatase-like_dom"/>
</dbReference>
<keyword evidence="3" id="KW-1185">Reference proteome</keyword>
<gene>
    <name evidence="2" type="primary">stp_2</name>
    <name evidence="2" type="ORF">AW08_00632</name>
</gene>
<dbReference type="EC" id="3.1.3.16" evidence="2"/>
<dbReference type="SMART" id="SM00332">
    <property type="entry name" value="PP2Cc"/>
    <property type="match status" value="1"/>
</dbReference>
<dbReference type="CDD" id="cd00143">
    <property type="entry name" value="PP2Cc"/>
    <property type="match status" value="1"/>
</dbReference>
<dbReference type="AlphaFoldDB" id="A0A011NXR6"/>
<name>A0A011NXR6_9PROT</name>
<reference evidence="2" key="1">
    <citation type="submission" date="2014-02" db="EMBL/GenBank/DDBJ databases">
        <title>Expanding our view of genomic diversity in Candidatus Accumulibacter clades.</title>
        <authorList>
            <person name="Skennerton C.T."/>
            <person name="Barr J.J."/>
            <person name="Slater F.R."/>
            <person name="Bond P.L."/>
            <person name="Tyson G.W."/>
        </authorList>
    </citation>
    <scope>NUCLEOTIDE SEQUENCE [LARGE SCALE GENOMIC DNA]</scope>
</reference>
<comment type="caution">
    <text evidence="2">The sequence shown here is derived from an EMBL/GenBank/DDBJ whole genome shotgun (WGS) entry which is preliminary data.</text>
</comment>
<feature type="domain" description="PPM-type phosphatase" evidence="1">
    <location>
        <begin position="6"/>
        <end position="246"/>
    </location>
</feature>
<dbReference type="SUPFAM" id="SSF81606">
    <property type="entry name" value="PP2C-like"/>
    <property type="match status" value="1"/>
</dbReference>
<dbReference type="PANTHER" id="PTHR47992">
    <property type="entry name" value="PROTEIN PHOSPHATASE"/>
    <property type="match status" value="1"/>
</dbReference>
<organism evidence="2 3">
    <name type="scientific">Candidatus Accumulibacter adjunctus</name>
    <dbReference type="NCBI Taxonomy" id="1454001"/>
    <lineage>
        <taxon>Bacteria</taxon>
        <taxon>Pseudomonadati</taxon>
        <taxon>Pseudomonadota</taxon>
        <taxon>Betaproteobacteria</taxon>
        <taxon>Candidatus Accumulibacter</taxon>
    </lineage>
</organism>
<dbReference type="Pfam" id="PF13672">
    <property type="entry name" value="PP2C_2"/>
    <property type="match status" value="1"/>
</dbReference>
<evidence type="ECO:0000313" key="2">
    <source>
        <dbReference type="EMBL" id="EXI69420.1"/>
    </source>
</evidence>
<keyword evidence="2" id="KW-0378">Hydrolase</keyword>
<protein>
    <submittedName>
        <fullName evidence="2">Serine/threonine phosphatase stp</fullName>
        <ecNumber evidence="2">3.1.3.16</ecNumber>
    </submittedName>
</protein>
<dbReference type="Gene3D" id="3.60.40.10">
    <property type="entry name" value="PPM-type phosphatase domain"/>
    <property type="match status" value="1"/>
</dbReference>
<evidence type="ECO:0000259" key="1">
    <source>
        <dbReference type="PROSITE" id="PS51746"/>
    </source>
</evidence>
<dbReference type="PATRIC" id="fig|1454001.3.peg.610"/>